<reference evidence="2" key="1">
    <citation type="submission" date="2020-05" db="EMBL/GenBank/DDBJ databases">
        <authorList>
            <person name="Chiriac C."/>
            <person name="Salcher M."/>
            <person name="Ghai R."/>
            <person name="Kavagutti S V."/>
        </authorList>
    </citation>
    <scope>NUCLEOTIDE SEQUENCE</scope>
</reference>
<gene>
    <name evidence="2" type="ORF">UFOPK3772_02674</name>
</gene>
<feature type="compositionally biased region" description="Basic and acidic residues" evidence="1">
    <location>
        <begin position="216"/>
        <end position="231"/>
    </location>
</feature>
<organism evidence="2">
    <name type="scientific">freshwater metagenome</name>
    <dbReference type="NCBI Taxonomy" id="449393"/>
    <lineage>
        <taxon>unclassified sequences</taxon>
        <taxon>metagenomes</taxon>
        <taxon>ecological metagenomes</taxon>
    </lineage>
</organism>
<dbReference type="EMBL" id="CAFBNE010000112">
    <property type="protein sequence ID" value="CAB4965562.1"/>
    <property type="molecule type" value="Genomic_DNA"/>
</dbReference>
<feature type="compositionally biased region" description="Basic and acidic residues" evidence="1">
    <location>
        <begin position="77"/>
        <end position="89"/>
    </location>
</feature>
<name>A0A6J7LEN1_9ZZZZ</name>
<accession>A0A6J7LEN1</accession>
<proteinExistence type="predicted"/>
<feature type="region of interest" description="Disordered" evidence="1">
    <location>
        <begin position="209"/>
        <end position="231"/>
    </location>
</feature>
<sequence length="231" mass="24815">MRGRRDRGSGSLLHLVRHPDPVVLVRTEPLRRSERGGSLAGDTGGPLGPESVLRRTHRGGPVAAAELIPDLPWGRCGADRRDPRPRRGGEGLAGCRDQLQQWEPAAPQQAMVGAQHGRRDAGTFSRVGAHRWGGRQGRLAGPVPRSIRHLLRDARPAEDLRPLAVEPARSLVVDLPEAGLGNPASGVDPCHGRPPGEAAVADGLLVRVRPAAVPRSSEHRGRNRREPAIPR</sequence>
<evidence type="ECO:0000313" key="2">
    <source>
        <dbReference type="EMBL" id="CAB4965562.1"/>
    </source>
</evidence>
<feature type="region of interest" description="Disordered" evidence="1">
    <location>
        <begin position="27"/>
        <end position="92"/>
    </location>
</feature>
<protein>
    <submittedName>
        <fullName evidence="2">Unannotated protein</fullName>
    </submittedName>
</protein>
<feature type="compositionally biased region" description="Gly residues" evidence="1">
    <location>
        <begin position="38"/>
        <end position="47"/>
    </location>
</feature>
<dbReference type="AlphaFoldDB" id="A0A6J7LEN1"/>
<evidence type="ECO:0000256" key="1">
    <source>
        <dbReference type="SAM" id="MobiDB-lite"/>
    </source>
</evidence>